<feature type="transmembrane region" description="Helical" evidence="2">
    <location>
        <begin position="106"/>
        <end position="127"/>
    </location>
</feature>
<name>A0A1N7CWN4_9NOCA</name>
<protein>
    <submittedName>
        <fullName evidence="3">Uncharacterized protein</fullName>
    </submittedName>
</protein>
<keyword evidence="4" id="KW-1185">Reference proteome</keyword>
<organism evidence="3 4">
    <name type="scientific">Williamsia sterculiae</name>
    <dbReference type="NCBI Taxonomy" id="1344003"/>
    <lineage>
        <taxon>Bacteria</taxon>
        <taxon>Bacillati</taxon>
        <taxon>Actinomycetota</taxon>
        <taxon>Actinomycetes</taxon>
        <taxon>Mycobacteriales</taxon>
        <taxon>Nocardiaceae</taxon>
        <taxon>Williamsia</taxon>
    </lineage>
</organism>
<feature type="transmembrane region" description="Helical" evidence="2">
    <location>
        <begin position="133"/>
        <end position="155"/>
    </location>
</feature>
<proteinExistence type="predicted"/>
<sequence>MPLPPHDRPQQNRPDRPTGLAIAFELWVVVVVAQWVAFVAQLPDLRATSREVAQRVNDDTAATARDGAAQVHISDTVLLVAMIIVGLVTTAVVLGAAWLGRSGYNWARLVSIFFAVYVLVDTVFRFFSDARTSWAMIPIVIGGVAALGALYTAALRDSDAYCRAMSGYRKQQKSGWAPSSQWPPSPNWPSQQPPPYQQQPPPYQQQPPSYPPGRHDSDDPDDKDRR</sequence>
<keyword evidence="2" id="KW-0812">Transmembrane</keyword>
<keyword evidence="2" id="KW-0472">Membrane</keyword>
<accession>A0A1N7CWN4</accession>
<keyword evidence="2" id="KW-1133">Transmembrane helix</keyword>
<dbReference type="Proteomes" id="UP000186218">
    <property type="component" value="Unassembled WGS sequence"/>
</dbReference>
<feature type="region of interest" description="Disordered" evidence="1">
    <location>
        <begin position="174"/>
        <end position="226"/>
    </location>
</feature>
<evidence type="ECO:0000256" key="2">
    <source>
        <dbReference type="SAM" id="Phobius"/>
    </source>
</evidence>
<feature type="transmembrane region" description="Helical" evidence="2">
    <location>
        <begin position="77"/>
        <end position="99"/>
    </location>
</feature>
<feature type="compositionally biased region" description="Basic and acidic residues" evidence="1">
    <location>
        <begin position="213"/>
        <end position="226"/>
    </location>
</feature>
<evidence type="ECO:0000313" key="4">
    <source>
        <dbReference type="Proteomes" id="UP000186218"/>
    </source>
</evidence>
<reference evidence="3 4" key="1">
    <citation type="submission" date="2017-01" db="EMBL/GenBank/DDBJ databases">
        <authorList>
            <person name="Mah S.A."/>
            <person name="Swanson W.J."/>
            <person name="Moy G.W."/>
            <person name="Vacquier V.D."/>
        </authorList>
    </citation>
    <scope>NUCLEOTIDE SEQUENCE [LARGE SCALE GENOMIC DNA]</scope>
    <source>
        <strain evidence="3 4">CPCC 203464</strain>
    </source>
</reference>
<evidence type="ECO:0000313" key="3">
    <source>
        <dbReference type="EMBL" id="SIR67981.1"/>
    </source>
</evidence>
<gene>
    <name evidence="3" type="ORF">SAMN05445060_0412</name>
</gene>
<feature type="compositionally biased region" description="Pro residues" evidence="1">
    <location>
        <begin position="181"/>
        <end position="211"/>
    </location>
</feature>
<dbReference type="EMBL" id="FTNT01000001">
    <property type="protein sequence ID" value="SIR67981.1"/>
    <property type="molecule type" value="Genomic_DNA"/>
</dbReference>
<dbReference type="AlphaFoldDB" id="A0A1N7CWN4"/>
<dbReference type="STRING" id="1344003.SAMN05445060_0412"/>
<evidence type="ECO:0000256" key="1">
    <source>
        <dbReference type="SAM" id="MobiDB-lite"/>
    </source>
</evidence>
<feature type="transmembrane region" description="Helical" evidence="2">
    <location>
        <begin position="20"/>
        <end position="40"/>
    </location>
</feature>